<evidence type="ECO:0000313" key="2">
    <source>
        <dbReference type="EMBL" id="CAB4127434.1"/>
    </source>
</evidence>
<gene>
    <name evidence="2" type="ORF">UFOVP84_185</name>
</gene>
<reference evidence="2" key="1">
    <citation type="submission" date="2020-04" db="EMBL/GenBank/DDBJ databases">
        <authorList>
            <person name="Chiriac C."/>
            <person name="Salcher M."/>
            <person name="Ghai R."/>
            <person name="Kavagutti S V."/>
        </authorList>
    </citation>
    <scope>NUCLEOTIDE SEQUENCE</scope>
</reference>
<evidence type="ECO:0000256" key="1">
    <source>
        <dbReference type="SAM" id="Phobius"/>
    </source>
</evidence>
<protein>
    <submittedName>
        <fullName evidence="2">Uncharacterized protein</fullName>
    </submittedName>
</protein>
<feature type="transmembrane region" description="Helical" evidence="1">
    <location>
        <begin position="5"/>
        <end position="23"/>
    </location>
</feature>
<keyword evidence="1" id="KW-0472">Membrane</keyword>
<keyword evidence="1" id="KW-1133">Transmembrane helix</keyword>
<accession>A0A6J5KY86</accession>
<proteinExistence type="predicted"/>
<keyword evidence="1" id="KW-0812">Transmembrane</keyword>
<name>A0A6J5KY86_9CAUD</name>
<sequence>MKKKLLVLSIDIALAILLSSFVYFVSSWVILMIAIPVLLLVSEHYIVMRSCYLENK</sequence>
<dbReference type="EMBL" id="LR796208">
    <property type="protein sequence ID" value="CAB4127434.1"/>
    <property type="molecule type" value="Genomic_DNA"/>
</dbReference>
<feature type="transmembrane region" description="Helical" evidence="1">
    <location>
        <begin position="29"/>
        <end position="47"/>
    </location>
</feature>
<organism evidence="2">
    <name type="scientific">uncultured Caudovirales phage</name>
    <dbReference type="NCBI Taxonomy" id="2100421"/>
    <lineage>
        <taxon>Viruses</taxon>
        <taxon>Duplodnaviria</taxon>
        <taxon>Heunggongvirae</taxon>
        <taxon>Uroviricota</taxon>
        <taxon>Caudoviricetes</taxon>
        <taxon>Peduoviridae</taxon>
        <taxon>Maltschvirus</taxon>
        <taxon>Maltschvirus maltsch</taxon>
    </lineage>
</organism>